<dbReference type="Pfam" id="PF19029">
    <property type="entry name" value="DUF883_C"/>
    <property type="match status" value="1"/>
</dbReference>
<keyword evidence="7 9" id="KW-0472">Membrane</keyword>
<gene>
    <name evidence="12" type="ORF">SAMN04487957_10514</name>
</gene>
<keyword evidence="5 9" id="KW-0812">Transmembrane</keyword>
<sequence length="110" mass="12557">MAHRAPRTQESTEQLKEDLHQLTQTIEELVSATADDSRGNIKELRDRAEKRLKETRERLESRGERLYGEARETLDHQVDACDRYVRDNPWTSIGIGAAVGVVVGMLIGRR</sequence>
<dbReference type="SUPFAM" id="SSF58113">
    <property type="entry name" value="Apolipoprotein A-I"/>
    <property type="match status" value="1"/>
</dbReference>
<evidence type="ECO:0000256" key="8">
    <source>
        <dbReference type="SAM" id="Coils"/>
    </source>
</evidence>
<dbReference type="GO" id="GO:0005886">
    <property type="term" value="C:plasma membrane"/>
    <property type="evidence" value="ECO:0007669"/>
    <property type="project" value="UniProtKB-SubCell"/>
</dbReference>
<keyword evidence="8" id="KW-0175">Coiled coil</keyword>
<dbReference type="PANTHER" id="PTHR35893">
    <property type="entry name" value="INNER MEMBRANE PROTEIN-RELATED"/>
    <property type="match status" value="1"/>
</dbReference>
<evidence type="ECO:0000256" key="9">
    <source>
        <dbReference type="SAM" id="Phobius"/>
    </source>
</evidence>
<organism evidence="12 13">
    <name type="scientific">Halomonas shengliensis</name>
    <dbReference type="NCBI Taxonomy" id="419597"/>
    <lineage>
        <taxon>Bacteria</taxon>
        <taxon>Pseudomonadati</taxon>
        <taxon>Pseudomonadota</taxon>
        <taxon>Gammaproteobacteria</taxon>
        <taxon>Oceanospirillales</taxon>
        <taxon>Halomonadaceae</taxon>
        <taxon>Halomonas</taxon>
    </lineage>
</organism>
<proteinExistence type="inferred from homology"/>
<evidence type="ECO:0000259" key="10">
    <source>
        <dbReference type="Pfam" id="PF05957"/>
    </source>
</evidence>
<evidence type="ECO:0000256" key="7">
    <source>
        <dbReference type="ARBA" id="ARBA00023136"/>
    </source>
</evidence>
<dbReference type="EMBL" id="FNIV01000005">
    <property type="protein sequence ID" value="SDO27422.1"/>
    <property type="molecule type" value="Genomic_DNA"/>
</dbReference>
<dbReference type="AlphaFoldDB" id="A0A1H0I7Q1"/>
<evidence type="ECO:0000256" key="4">
    <source>
        <dbReference type="ARBA" id="ARBA00022519"/>
    </source>
</evidence>
<dbReference type="STRING" id="419597.SAMN04487957_10514"/>
<keyword evidence="6 9" id="KW-1133">Transmembrane helix</keyword>
<feature type="domain" description="DUF883" evidence="10">
    <location>
        <begin position="13"/>
        <end position="59"/>
    </location>
</feature>
<evidence type="ECO:0000256" key="1">
    <source>
        <dbReference type="ARBA" id="ARBA00004377"/>
    </source>
</evidence>
<reference evidence="13" key="1">
    <citation type="submission" date="2016-10" db="EMBL/GenBank/DDBJ databases">
        <authorList>
            <person name="Varghese N."/>
            <person name="Submissions S."/>
        </authorList>
    </citation>
    <scope>NUCLEOTIDE SEQUENCE [LARGE SCALE GENOMIC DNA]</scope>
    <source>
        <strain evidence="13">CGMCC 1.6444</strain>
    </source>
</reference>
<evidence type="ECO:0000256" key="2">
    <source>
        <dbReference type="ARBA" id="ARBA00010423"/>
    </source>
</evidence>
<feature type="transmembrane region" description="Helical" evidence="9">
    <location>
        <begin position="90"/>
        <end position="108"/>
    </location>
</feature>
<evidence type="ECO:0000256" key="6">
    <source>
        <dbReference type="ARBA" id="ARBA00022989"/>
    </source>
</evidence>
<evidence type="ECO:0000256" key="5">
    <source>
        <dbReference type="ARBA" id="ARBA00022692"/>
    </source>
</evidence>
<name>A0A1H0I7Q1_9GAMM</name>
<comment type="subcellular location">
    <subcellularLocation>
        <location evidence="1">Cell inner membrane</location>
        <topology evidence="1">Single-pass membrane protein</topology>
    </subcellularLocation>
</comment>
<keyword evidence="13" id="KW-1185">Reference proteome</keyword>
<keyword evidence="3" id="KW-1003">Cell membrane</keyword>
<dbReference type="PANTHER" id="PTHR35893:SF3">
    <property type="entry name" value="INNER MEMBRANE PROTEIN"/>
    <property type="match status" value="1"/>
</dbReference>
<evidence type="ECO:0000256" key="3">
    <source>
        <dbReference type="ARBA" id="ARBA00022475"/>
    </source>
</evidence>
<dbReference type="Proteomes" id="UP000199075">
    <property type="component" value="Unassembled WGS sequence"/>
</dbReference>
<dbReference type="InterPro" id="IPR043604">
    <property type="entry name" value="DUF883_N"/>
</dbReference>
<dbReference type="OrthoDB" id="5298386at2"/>
<evidence type="ECO:0000259" key="11">
    <source>
        <dbReference type="Pfam" id="PF19029"/>
    </source>
</evidence>
<keyword evidence="4" id="KW-0997">Cell inner membrane</keyword>
<dbReference type="Gene3D" id="1.20.120.20">
    <property type="entry name" value="Apolipoprotein"/>
    <property type="match status" value="1"/>
</dbReference>
<feature type="domain" description="DUF883" evidence="11">
    <location>
        <begin position="82"/>
        <end position="110"/>
    </location>
</feature>
<dbReference type="RefSeq" id="WP_023006029.1">
    <property type="nucleotide sequence ID" value="NZ_FNIV01000005.1"/>
</dbReference>
<evidence type="ECO:0000313" key="12">
    <source>
        <dbReference type="EMBL" id="SDO27422.1"/>
    </source>
</evidence>
<protein>
    <submittedName>
        <fullName evidence="12">Membrane-anchored ribosome-binding protein, inhibits growth in stationary phase, ElaB/YqjD/DUF883 family</fullName>
    </submittedName>
</protein>
<dbReference type="InterPro" id="IPR043605">
    <property type="entry name" value="DUF883_C"/>
</dbReference>
<feature type="coiled-coil region" evidence="8">
    <location>
        <begin position="12"/>
        <end position="65"/>
    </location>
</feature>
<evidence type="ECO:0000313" key="13">
    <source>
        <dbReference type="Proteomes" id="UP000199075"/>
    </source>
</evidence>
<dbReference type="Pfam" id="PF05957">
    <property type="entry name" value="DUF883"/>
    <property type="match status" value="1"/>
</dbReference>
<dbReference type="GO" id="GO:0043022">
    <property type="term" value="F:ribosome binding"/>
    <property type="evidence" value="ECO:0007669"/>
    <property type="project" value="InterPro"/>
</dbReference>
<accession>A0A1H0I7Q1</accession>
<dbReference type="InterPro" id="IPR010279">
    <property type="entry name" value="YqjD/ElaB"/>
</dbReference>
<comment type="similarity">
    <text evidence="2">Belongs to the ElaB/YgaM/YqjD family.</text>
</comment>